<keyword evidence="2" id="KW-1185">Reference proteome</keyword>
<dbReference type="STRING" id="137246.A0A401RLY7"/>
<name>A0A401RLY7_CHIPU</name>
<organism evidence="1 2">
    <name type="scientific">Chiloscyllium punctatum</name>
    <name type="common">Brownbanded bambooshark</name>
    <name type="synonym">Hemiscyllium punctatum</name>
    <dbReference type="NCBI Taxonomy" id="137246"/>
    <lineage>
        <taxon>Eukaryota</taxon>
        <taxon>Metazoa</taxon>
        <taxon>Chordata</taxon>
        <taxon>Craniata</taxon>
        <taxon>Vertebrata</taxon>
        <taxon>Chondrichthyes</taxon>
        <taxon>Elasmobranchii</taxon>
        <taxon>Galeomorphii</taxon>
        <taxon>Galeoidea</taxon>
        <taxon>Orectolobiformes</taxon>
        <taxon>Hemiscylliidae</taxon>
        <taxon>Chiloscyllium</taxon>
    </lineage>
</organism>
<gene>
    <name evidence="1" type="ORF">chiPu_0020987</name>
</gene>
<evidence type="ECO:0000313" key="2">
    <source>
        <dbReference type="Proteomes" id="UP000287033"/>
    </source>
</evidence>
<protein>
    <submittedName>
        <fullName evidence="1">Uncharacterized protein</fullName>
    </submittedName>
</protein>
<proteinExistence type="predicted"/>
<accession>A0A401RLY7</accession>
<evidence type="ECO:0000313" key="1">
    <source>
        <dbReference type="EMBL" id="GCC19165.1"/>
    </source>
</evidence>
<dbReference type="EMBL" id="BEZZ01003203">
    <property type="protein sequence ID" value="GCC19165.1"/>
    <property type="molecule type" value="Genomic_DNA"/>
</dbReference>
<dbReference type="Proteomes" id="UP000287033">
    <property type="component" value="Unassembled WGS sequence"/>
</dbReference>
<comment type="caution">
    <text evidence="1">The sequence shown here is derived from an EMBL/GenBank/DDBJ whole genome shotgun (WGS) entry which is preliminary data.</text>
</comment>
<sequence>MVERVNGTLKDKLNTNSTRANRKWVDVLPLALVSHRLQTIMMLHVTLTGRPKPVSKWRYPYYRPNLKQRELELTQCMQQQTIMNETIHKKEKLRVLVPAKEAGTTKRGDQIMCMRFLDEVDQPGTTRPFRVTKPSPTVIQVEGISTCTRAVP</sequence>
<reference evidence="1 2" key="1">
    <citation type="journal article" date="2018" name="Nat. Ecol. Evol.">
        <title>Shark genomes provide insights into elasmobranch evolution and the origin of vertebrates.</title>
        <authorList>
            <person name="Hara Y"/>
            <person name="Yamaguchi K"/>
            <person name="Onimaru K"/>
            <person name="Kadota M"/>
            <person name="Koyanagi M"/>
            <person name="Keeley SD"/>
            <person name="Tatsumi K"/>
            <person name="Tanaka K"/>
            <person name="Motone F"/>
            <person name="Kageyama Y"/>
            <person name="Nozu R"/>
            <person name="Adachi N"/>
            <person name="Nishimura O"/>
            <person name="Nakagawa R"/>
            <person name="Tanegashima C"/>
            <person name="Kiyatake I"/>
            <person name="Matsumoto R"/>
            <person name="Murakumo K"/>
            <person name="Nishida K"/>
            <person name="Terakita A"/>
            <person name="Kuratani S"/>
            <person name="Sato K"/>
            <person name="Hyodo S Kuraku.S."/>
        </authorList>
    </citation>
    <scope>NUCLEOTIDE SEQUENCE [LARGE SCALE GENOMIC DNA]</scope>
</reference>
<dbReference type="AlphaFoldDB" id="A0A401RLY7"/>